<gene>
    <name evidence="1" type="ORF">BDR25DRAFT_356957</name>
</gene>
<evidence type="ECO:0000313" key="1">
    <source>
        <dbReference type="EMBL" id="KAF2469184.1"/>
    </source>
</evidence>
<protein>
    <submittedName>
        <fullName evidence="1">Uncharacterized protein</fullName>
    </submittedName>
</protein>
<sequence length="344" mass="38554">MGGLIVGEASHFMLLCQLLVKISPSTIPFQFIPLDLGTDFAQPPHLVQPSQITDLSIYTDTTKRIFNFLIKGGAQNEGRWKAKDDGRQMHTHLPYEKPICIKIFTQSKSNFVLERNVGVQGVPPNLVKGFHVSSHAIPFVLSSKDVLIFLTTLKPRRFETHFYYFDIACCTCRVKRGVICLKSQCKRICAVANEDSTRRSESGVGLWHPQCKRVTLDFLECLPSTPGIGHYTSKKGIVDTVSFVNSALREGPLPVAIFRRFQAVCLNGCEYWRRLTRDKLVILRSQHQWDLAGRVSFIGVGVPLFFLSLILIKPSNGLASSGNSYLSHSHSLNVLFLSWLHHGG</sequence>
<evidence type="ECO:0000313" key="2">
    <source>
        <dbReference type="Proteomes" id="UP000799755"/>
    </source>
</evidence>
<reference evidence="1" key="1">
    <citation type="journal article" date="2020" name="Stud. Mycol.">
        <title>101 Dothideomycetes genomes: a test case for predicting lifestyles and emergence of pathogens.</title>
        <authorList>
            <person name="Haridas S."/>
            <person name="Albert R."/>
            <person name="Binder M."/>
            <person name="Bloem J."/>
            <person name="Labutti K."/>
            <person name="Salamov A."/>
            <person name="Andreopoulos B."/>
            <person name="Baker S."/>
            <person name="Barry K."/>
            <person name="Bills G."/>
            <person name="Bluhm B."/>
            <person name="Cannon C."/>
            <person name="Castanera R."/>
            <person name="Culley D."/>
            <person name="Daum C."/>
            <person name="Ezra D."/>
            <person name="Gonzalez J."/>
            <person name="Henrissat B."/>
            <person name="Kuo A."/>
            <person name="Liang C."/>
            <person name="Lipzen A."/>
            <person name="Lutzoni F."/>
            <person name="Magnuson J."/>
            <person name="Mondo S."/>
            <person name="Nolan M."/>
            <person name="Ohm R."/>
            <person name="Pangilinan J."/>
            <person name="Park H.-J."/>
            <person name="Ramirez L."/>
            <person name="Alfaro M."/>
            <person name="Sun H."/>
            <person name="Tritt A."/>
            <person name="Yoshinaga Y."/>
            <person name="Zwiers L.-H."/>
            <person name="Turgeon B."/>
            <person name="Goodwin S."/>
            <person name="Spatafora J."/>
            <person name="Crous P."/>
            <person name="Grigoriev I."/>
        </authorList>
    </citation>
    <scope>NUCLEOTIDE SEQUENCE</scope>
    <source>
        <strain evidence="1">ATCC 200398</strain>
    </source>
</reference>
<comment type="caution">
    <text evidence="1">The sequence shown here is derived from an EMBL/GenBank/DDBJ whole genome shotgun (WGS) entry which is preliminary data.</text>
</comment>
<accession>A0ACB6QQA8</accession>
<dbReference type="Proteomes" id="UP000799755">
    <property type="component" value="Unassembled WGS sequence"/>
</dbReference>
<organism evidence="1 2">
    <name type="scientific">Lindgomyces ingoldianus</name>
    <dbReference type="NCBI Taxonomy" id="673940"/>
    <lineage>
        <taxon>Eukaryota</taxon>
        <taxon>Fungi</taxon>
        <taxon>Dikarya</taxon>
        <taxon>Ascomycota</taxon>
        <taxon>Pezizomycotina</taxon>
        <taxon>Dothideomycetes</taxon>
        <taxon>Pleosporomycetidae</taxon>
        <taxon>Pleosporales</taxon>
        <taxon>Lindgomycetaceae</taxon>
        <taxon>Lindgomyces</taxon>
    </lineage>
</organism>
<name>A0ACB6QQA8_9PLEO</name>
<proteinExistence type="predicted"/>
<dbReference type="EMBL" id="MU003513">
    <property type="protein sequence ID" value="KAF2469184.1"/>
    <property type="molecule type" value="Genomic_DNA"/>
</dbReference>
<keyword evidence="2" id="KW-1185">Reference proteome</keyword>